<dbReference type="KEGG" id="dae:Dtox_4155"/>
<dbReference type="GO" id="GO:0006352">
    <property type="term" value="P:DNA-templated transcription initiation"/>
    <property type="evidence" value="ECO:0007669"/>
    <property type="project" value="InterPro"/>
</dbReference>
<dbReference type="Gene3D" id="1.10.10.10">
    <property type="entry name" value="Winged helix-like DNA-binding domain superfamily/Winged helix DNA-binding domain"/>
    <property type="match status" value="1"/>
</dbReference>
<evidence type="ECO:0000313" key="10">
    <source>
        <dbReference type="Proteomes" id="UP000002217"/>
    </source>
</evidence>
<dbReference type="InterPro" id="IPR000838">
    <property type="entry name" value="RNA_pol_sigma70_ECF_CS"/>
</dbReference>
<dbReference type="SUPFAM" id="SSF88659">
    <property type="entry name" value="Sigma3 and sigma4 domains of RNA polymerase sigma factors"/>
    <property type="match status" value="1"/>
</dbReference>
<dbReference type="RefSeq" id="WP_015759493.1">
    <property type="nucleotide sequence ID" value="NC_013216.1"/>
</dbReference>
<dbReference type="PANTHER" id="PTHR43133:SF8">
    <property type="entry name" value="RNA POLYMERASE SIGMA FACTOR HI_1459-RELATED"/>
    <property type="match status" value="1"/>
</dbReference>
<dbReference type="GO" id="GO:0006950">
    <property type="term" value="P:response to stress"/>
    <property type="evidence" value="ECO:0007669"/>
    <property type="project" value="UniProtKB-ARBA"/>
</dbReference>
<dbReference type="STRING" id="485916.Dtox_4155"/>
<name>C8VYV2_DESAS</name>
<dbReference type="CDD" id="cd06171">
    <property type="entry name" value="Sigma70_r4"/>
    <property type="match status" value="1"/>
</dbReference>
<dbReference type="AlphaFoldDB" id="C8VYV2"/>
<proteinExistence type="inferred from homology"/>
<dbReference type="InterPro" id="IPR007627">
    <property type="entry name" value="RNA_pol_sigma70_r2"/>
</dbReference>
<evidence type="ECO:0000256" key="6">
    <source>
        <dbReference type="RuleBase" id="RU000716"/>
    </source>
</evidence>
<dbReference type="PROSITE" id="PS01063">
    <property type="entry name" value="SIGMA70_ECF"/>
    <property type="match status" value="1"/>
</dbReference>
<dbReference type="Proteomes" id="UP000002217">
    <property type="component" value="Chromosome"/>
</dbReference>
<accession>C8VYV2</accession>
<dbReference type="Gene3D" id="1.10.1740.10">
    <property type="match status" value="1"/>
</dbReference>
<organism evidence="9 10">
    <name type="scientific">Desulfofarcimen acetoxidans (strain ATCC 49208 / DSM 771 / KCTC 5769 / VKM B-1644 / 5575)</name>
    <name type="common">Desulfotomaculum acetoxidans</name>
    <dbReference type="NCBI Taxonomy" id="485916"/>
    <lineage>
        <taxon>Bacteria</taxon>
        <taxon>Bacillati</taxon>
        <taxon>Bacillota</taxon>
        <taxon>Clostridia</taxon>
        <taxon>Eubacteriales</taxon>
        <taxon>Peptococcaceae</taxon>
        <taxon>Desulfofarcimen</taxon>
    </lineage>
</organism>
<dbReference type="EMBL" id="CP001720">
    <property type="protein sequence ID" value="ACV64823.1"/>
    <property type="molecule type" value="Genomic_DNA"/>
</dbReference>
<keyword evidence="2 6" id="KW-0805">Transcription regulation</keyword>
<dbReference type="InterPro" id="IPR013249">
    <property type="entry name" value="RNA_pol_sigma70_r4_t2"/>
</dbReference>
<evidence type="ECO:0000256" key="3">
    <source>
        <dbReference type="ARBA" id="ARBA00023082"/>
    </source>
</evidence>
<evidence type="ECO:0000259" key="7">
    <source>
        <dbReference type="Pfam" id="PF04542"/>
    </source>
</evidence>
<evidence type="ECO:0000256" key="4">
    <source>
        <dbReference type="ARBA" id="ARBA00023125"/>
    </source>
</evidence>
<evidence type="ECO:0000256" key="1">
    <source>
        <dbReference type="ARBA" id="ARBA00010641"/>
    </source>
</evidence>
<dbReference type="GO" id="GO:0016987">
    <property type="term" value="F:sigma factor activity"/>
    <property type="evidence" value="ECO:0007669"/>
    <property type="project" value="UniProtKB-KW"/>
</dbReference>
<dbReference type="SUPFAM" id="SSF88946">
    <property type="entry name" value="Sigma2 domain of RNA polymerase sigma factors"/>
    <property type="match status" value="1"/>
</dbReference>
<evidence type="ECO:0000313" key="9">
    <source>
        <dbReference type="EMBL" id="ACV64823.1"/>
    </source>
</evidence>
<keyword evidence="3 6" id="KW-0731">Sigma factor</keyword>
<dbReference type="OrthoDB" id="9784984at2"/>
<dbReference type="Pfam" id="PF04542">
    <property type="entry name" value="Sigma70_r2"/>
    <property type="match status" value="1"/>
</dbReference>
<keyword evidence="4 6" id="KW-0238">DNA-binding</keyword>
<reference evidence="9 10" key="1">
    <citation type="journal article" date="2009" name="Stand. Genomic Sci.">
        <title>Complete genome sequence of Desulfotomaculum acetoxidans type strain (5575).</title>
        <authorList>
            <person name="Spring S."/>
            <person name="Lapidus A."/>
            <person name="Schroder M."/>
            <person name="Gleim D."/>
            <person name="Sims D."/>
            <person name="Meincke L."/>
            <person name="Glavina Del Rio T."/>
            <person name="Tice H."/>
            <person name="Copeland A."/>
            <person name="Cheng J.F."/>
            <person name="Lucas S."/>
            <person name="Chen F."/>
            <person name="Nolan M."/>
            <person name="Bruce D."/>
            <person name="Goodwin L."/>
            <person name="Pitluck S."/>
            <person name="Ivanova N."/>
            <person name="Mavromatis K."/>
            <person name="Mikhailova N."/>
            <person name="Pati A."/>
            <person name="Chen A."/>
            <person name="Palaniappan K."/>
            <person name="Land M."/>
            <person name="Hauser L."/>
            <person name="Chang Y.J."/>
            <person name="Jeffries C.D."/>
            <person name="Chain P."/>
            <person name="Saunders E."/>
            <person name="Brettin T."/>
            <person name="Detter J.C."/>
            <person name="Goker M."/>
            <person name="Bristow J."/>
            <person name="Eisen J.A."/>
            <person name="Markowitz V."/>
            <person name="Hugenholtz P."/>
            <person name="Kyrpides N.C."/>
            <person name="Klenk H.P."/>
            <person name="Han C."/>
        </authorList>
    </citation>
    <scope>NUCLEOTIDE SEQUENCE [LARGE SCALE GENOMIC DNA]</scope>
    <source>
        <strain evidence="10">ATCC 49208 / DSM 771 / VKM B-1644</strain>
    </source>
</reference>
<protein>
    <recommendedName>
        <fullName evidence="6">RNA polymerase sigma factor</fullName>
    </recommendedName>
</protein>
<dbReference type="eggNOG" id="COG1595">
    <property type="taxonomic scope" value="Bacteria"/>
</dbReference>
<dbReference type="GO" id="GO:0003677">
    <property type="term" value="F:DNA binding"/>
    <property type="evidence" value="ECO:0007669"/>
    <property type="project" value="UniProtKB-KW"/>
</dbReference>
<dbReference type="InterPro" id="IPR039425">
    <property type="entry name" value="RNA_pol_sigma-70-like"/>
</dbReference>
<dbReference type="InterPro" id="IPR014284">
    <property type="entry name" value="RNA_pol_sigma-70_dom"/>
</dbReference>
<evidence type="ECO:0000256" key="2">
    <source>
        <dbReference type="ARBA" id="ARBA00023015"/>
    </source>
</evidence>
<dbReference type="PANTHER" id="PTHR43133">
    <property type="entry name" value="RNA POLYMERASE ECF-TYPE SIGMA FACTO"/>
    <property type="match status" value="1"/>
</dbReference>
<keyword evidence="5 6" id="KW-0804">Transcription</keyword>
<dbReference type="NCBIfam" id="TIGR02937">
    <property type="entry name" value="sigma70-ECF"/>
    <property type="match status" value="1"/>
</dbReference>
<comment type="similarity">
    <text evidence="1 6">Belongs to the sigma-70 factor family. ECF subfamily.</text>
</comment>
<dbReference type="HOGENOM" id="CLU_047691_3_0_9"/>
<sequence>MTDTRILVKKAQRNDLAAFEELVHIYQNKVFALCVNLAGNRDDAQDLAQEAFIRAYKALASFRSEANFGTWLHRIAVNVWLNHKRKKSSHQLLSLDEHYQSEDGDSLKREVAAGDGDPLQLLEEKEFSSMVYSALRTLSEEHRAVLVLREIEGYSYEEVAQMLGCSLGTVKSRLSRAREAMRRSLKNMASDTVVKTTASAGRR</sequence>
<evidence type="ECO:0000256" key="5">
    <source>
        <dbReference type="ARBA" id="ARBA00023163"/>
    </source>
</evidence>
<dbReference type="InterPro" id="IPR036388">
    <property type="entry name" value="WH-like_DNA-bd_sf"/>
</dbReference>
<evidence type="ECO:0000259" key="8">
    <source>
        <dbReference type="Pfam" id="PF08281"/>
    </source>
</evidence>
<feature type="domain" description="RNA polymerase sigma factor 70 region 4 type 2" evidence="8">
    <location>
        <begin position="130"/>
        <end position="181"/>
    </location>
</feature>
<dbReference type="Pfam" id="PF08281">
    <property type="entry name" value="Sigma70_r4_2"/>
    <property type="match status" value="1"/>
</dbReference>
<dbReference type="InterPro" id="IPR013324">
    <property type="entry name" value="RNA_pol_sigma_r3/r4-like"/>
</dbReference>
<dbReference type="InterPro" id="IPR013325">
    <property type="entry name" value="RNA_pol_sigma_r2"/>
</dbReference>
<gene>
    <name evidence="9" type="ordered locus">Dtox_4155</name>
</gene>
<keyword evidence="10" id="KW-1185">Reference proteome</keyword>
<feature type="domain" description="RNA polymerase sigma-70 region 2" evidence="7">
    <location>
        <begin position="22"/>
        <end position="88"/>
    </location>
</feature>